<feature type="domain" description="2-oxoacid dehydrogenase acyltransferase catalytic" evidence="4">
    <location>
        <begin position="177"/>
        <end position="256"/>
    </location>
</feature>
<organism evidence="5 6">
    <name type="scientific">Streptomonospora alba</name>
    <dbReference type="NCBI Taxonomy" id="183763"/>
    <lineage>
        <taxon>Bacteria</taxon>
        <taxon>Bacillati</taxon>
        <taxon>Actinomycetota</taxon>
        <taxon>Actinomycetes</taxon>
        <taxon>Streptosporangiales</taxon>
        <taxon>Nocardiopsidaceae</taxon>
        <taxon>Streptomonospora</taxon>
    </lineage>
</organism>
<keyword evidence="6" id="KW-1185">Reference proteome</keyword>
<dbReference type="RefSeq" id="WP_040272311.1">
    <property type="nucleotide sequence ID" value="NZ_JROO01000014.1"/>
</dbReference>
<dbReference type="AlphaFoldDB" id="A0A0C2JJV7"/>
<dbReference type="GO" id="GO:0031405">
    <property type="term" value="F:lipoic acid binding"/>
    <property type="evidence" value="ECO:0007669"/>
    <property type="project" value="TreeGrafter"/>
</dbReference>
<dbReference type="Proteomes" id="UP000031675">
    <property type="component" value="Unassembled WGS sequence"/>
</dbReference>
<evidence type="ECO:0000313" key="6">
    <source>
        <dbReference type="Proteomes" id="UP000031675"/>
    </source>
</evidence>
<sequence length="258" mass="27740">MAAALGARVTALEPQRRHTLHFLAFARQASPVHLDTEVDMRAVLAHRGGNGAALRYSVVSYVMLAGARALARHPDANAAVTGRLRPRVARYPAVDVKLALDKRVDGRRVVLTVPIPGVDRRSLPELQEAVDRLRDTDAAVLPEADGARTLMRLPFALGGAGFRLALSRLRNRPRYMGTLAVSSLGHRPVDGFHSYGGTAVTLGVGRIRDLPRAEAGAVAIVPTMRLSLTFDHRVVDGATAADVLADVRENLEDCRGMG</sequence>
<keyword evidence="2" id="KW-0808">Transferase</keyword>
<protein>
    <recommendedName>
        <fullName evidence="4">2-oxoacid dehydrogenase acyltransferase catalytic domain-containing protein</fullName>
    </recommendedName>
</protein>
<dbReference type="GO" id="GO:0005737">
    <property type="term" value="C:cytoplasm"/>
    <property type="evidence" value="ECO:0007669"/>
    <property type="project" value="TreeGrafter"/>
</dbReference>
<dbReference type="PANTHER" id="PTHR43178:SF5">
    <property type="entry name" value="LIPOAMIDE ACYLTRANSFERASE COMPONENT OF BRANCHED-CHAIN ALPHA-KETO ACID DEHYDROGENASE COMPLEX, MITOCHONDRIAL"/>
    <property type="match status" value="1"/>
</dbReference>
<comment type="caution">
    <text evidence="5">The sequence shown here is derived from an EMBL/GenBank/DDBJ whole genome shotgun (WGS) entry which is preliminary data.</text>
</comment>
<gene>
    <name evidence="5" type="ORF">LP52_08775</name>
</gene>
<name>A0A0C2JJV7_9ACTN</name>
<dbReference type="SUPFAM" id="SSF52777">
    <property type="entry name" value="CoA-dependent acyltransferases"/>
    <property type="match status" value="1"/>
</dbReference>
<feature type="domain" description="2-oxoacid dehydrogenase acyltransferase catalytic" evidence="4">
    <location>
        <begin position="12"/>
        <end position="135"/>
    </location>
</feature>
<dbReference type="EMBL" id="JROO01000014">
    <property type="protein sequence ID" value="KIH99210.1"/>
    <property type="molecule type" value="Genomic_DNA"/>
</dbReference>
<evidence type="ECO:0000256" key="2">
    <source>
        <dbReference type="ARBA" id="ARBA00022679"/>
    </source>
</evidence>
<dbReference type="Gene3D" id="3.30.559.10">
    <property type="entry name" value="Chloramphenicol acetyltransferase-like domain"/>
    <property type="match status" value="1"/>
</dbReference>
<dbReference type="GO" id="GO:0016407">
    <property type="term" value="F:acetyltransferase activity"/>
    <property type="evidence" value="ECO:0007669"/>
    <property type="project" value="TreeGrafter"/>
</dbReference>
<keyword evidence="3" id="KW-0012">Acyltransferase</keyword>
<reference evidence="6" key="1">
    <citation type="journal article" date="2015" name="Chem. Biol.">
        <title>Structure, bioactivity, and resistance mechanism of streptomonomicin, an unusual lasso Peptide from an understudied halophilic actinomycete.</title>
        <authorList>
            <person name="Metelev M."/>
            <person name="Tietz J.I."/>
            <person name="Melby J.O."/>
            <person name="Blair P.M."/>
            <person name="Zhu L."/>
            <person name="Livnat I."/>
            <person name="Severinov K."/>
            <person name="Mitchell D.A."/>
        </authorList>
    </citation>
    <scope>NUCLEOTIDE SEQUENCE [LARGE SCALE GENOMIC DNA]</scope>
    <source>
        <strain evidence="6">YIM 90003</strain>
    </source>
</reference>
<dbReference type="PANTHER" id="PTHR43178">
    <property type="entry name" value="DIHYDROLIPOAMIDE ACETYLTRANSFERASE COMPONENT OF PYRUVATE DEHYDROGENASE COMPLEX"/>
    <property type="match status" value="1"/>
</dbReference>
<dbReference type="Pfam" id="PF00198">
    <property type="entry name" value="2-oxoacid_dh"/>
    <property type="match status" value="2"/>
</dbReference>
<dbReference type="InterPro" id="IPR023213">
    <property type="entry name" value="CAT-like_dom_sf"/>
</dbReference>
<evidence type="ECO:0000256" key="3">
    <source>
        <dbReference type="ARBA" id="ARBA00023315"/>
    </source>
</evidence>
<accession>A0A0C2JJV7</accession>
<dbReference type="InterPro" id="IPR001078">
    <property type="entry name" value="2-oxoacid_DH_actylTfrase"/>
</dbReference>
<comment type="cofactor">
    <cofactor evidence="1">
        <name>(R)-lipoate</name>
        <dbReference type="ChEBI" id="CHEBI:83088"/>
    </cofactor>
</comment>
<proteinExistence type="predicted"/>
<dbReference type="STRING" id="183763.LP52_08775"/>
<evidence type="ECO:0000259" key="4">
    <source>
        <dbReference type="Pfam" id="PF00198"/>
    </source>
</evidence>
<dbReference type="InterPro" id="IPR050743">
    <property type="entry name" value="2-oxoacid_DH_E2_comp"/>
</dbReference>
<evidence type="ECO:0000313" key="5">
    <source>
        <dbReference type="EMBL" id="KIH99210.1"/>
    </source>
</evidence>
<evidence type="ECO:0000256" key="1">
    <source>
        <dbReference type="ARBA" id="ARBA00001938"/>
    </source>
</evidence>